<evidence type="ECO:0000256" key="4">
    <source>
        <dbReference type="ARBA" id="ARBA00022692"/>
    </source>
</evidence>
<dbReference type="InterPro" id="IPR035906">
    <property type="entry name" value="MetI-like_sf"/>
</dbReference>
<name>A0ABS7A231_9DEIN</name>
<evidence type="ECO:0000256" key="6">
    <source>
        <dbReference type="ARBA" id="ARBA00023136"/>
    </source>
</evidence>
<keyword evidence="6 7" id="KW-0472">Membrane</keyword>
<feature type="transmembrane region" description="Helical" evidence="7">
    <location>
        <begin position="112"/>
        <end position="133"/>
    </location>
</feature>
<reference evidence="9 10" key="1">
    <citation type="submission" date="2021-07" db="EMBL/GenBank/DDBJ databases">
        <title>Thermus aquaticus gen. n. and sp. n., a nonsporulating extreme thermophile.</title>
        <authorList>
            <person name="Hu C.-J."/>
            <person name="Li W.-J."/>
            <person name="Xian W.-D."/>
        </authorList>
    </citation>
    <scope>NUCLEOTIDE SEQUENCE [LARGE SCALE GENOMIC DNA]</scope>
    <source>
        <strain evidence="9 10">SYSU G05001</strain>
    </source>
</reference>
<dbReference type="Pfam" id="PF00528">
    <property type="entry name" value="BPD_transp_1"/>
    <property type="match status" value="1"/>
</dbReference>
<evidence type="ECO:0000313" key="10">
    <source>
        <dbReference type="Proteomes" id="UP000724268"/>
    </source>
</evidence>
<dbReference type="SUPFAM" id="SSF161098">
    <property type="entry name" value="MetI-like"/>
    <property type="match status" value="1"/>
</dbReference>
<comment type="similarity">
    <text evidence="7">Belongs to the binding-protein-dependent transport system permease family.</text>
</comment>
<dbReference type="InterPro" id="IPR050809">
    <property type="entry name" value="UgpAE/MalFG_permease"/>
</dbReference>
<keyword evidence="4 7" id="KW-0812">Transmembrane</keyword>
<dbReference type="RefSeq" id="WP_219760545.1">
    <property type="nucleotide sequence ID" value="NZ_JAHXRS010000034.1"/>
</dbReference>
<evidence type="ECO:0000259" key="8">
    <source>
        <dbReference type="PROSITE" id="PS50928"/>
    </source>
</evidence>
<accession>A0ABS7A231</accession>
<dbReference type="Proteomes" id="UP000724268">
    <property type="component" value="Unassembled WGS sequence"/>
</dbReference>
<dbReference type="PROSITE" id="PS50928">
    <property type="entry name" value="ABC_TM1"/>
    <property type="match status" value="1"/>
</dbReference>
<feature type="transmembrane region" description="Helical" evidence="7">
    <location>
        <begin position="77"/>
        <end position="100"/>
    </location>
</feature>
<evidence type="ECO:0000256" key="3">
    <source>
        <dbReference type="ARBA" id="ARBA00022475"/>
    </source>
</evidence>
<feature type="transmembrane region" description="Helical" evidence="7">
    <location>
        <begin position="16"/>
        <end position="40"/>
    </location>
</feature>
<dbReference type="InterPro" id="IPR000515">
    <property type="entry name" value="MetI-like"/>
</dbReference>
<keyword evidence="3" id="KW-1003">Cell membrane</keyword>
<dbReference type="CDD" id="cd06261">
    <property type="entry name" value="TM_PBP2"/>
    <property type="match status" value="1"/>
</dbReference>
<protein>
    <submittedName>
        <fullName evidence="9">Sugar ABC transporter permease</fullName>
    </submittedName>
</protein>
<keyword evidence="5 7" id="KW-1133">Transmembrane helix</keyword>
<comment type="caution">
    <text evidence="9">The sequence shown here is derived from an EMBL/GenBank/DDBJ whole genome shotgun (WGS) entry which is preliminary data.</text>
</comment>
<feature type="transmembrane region" description="Helical" evidence="7">
    <location>
        <begin position="209"/>
        <end position="231"/>
    </location>
</feature>
<keyword evidence="2 7" id="KW-0813">Transport</keyword>
<keyword evidence="10" id="KW-1185">Reference proteome</keyword>
<organism evidence="9 10">
    <name type="scientific">Thermus brevis</name>
    <dbReference type="NCBI Taxonomy" id="2862456"/>
    <lineage>
        <taxon>Bacteria</taxon>
        <taxon>Thermotogati</taxon>
        <taxon>Deinococcota</taxon>
        <taxon>Deinococci</taxon>
        <taxon>Thermales</taxon>
        <taxon>Thermaceae</taxon>
        <taxon>Thermus</taxon>
    </lineage>
</organism>
<dbReference type="PANTHER" id="PTHR43227">
    <property type="entry name" value="BLL4140 PROTEIN"/>
    <property type="match status" value="1"/>
</dbReference>
<feature type="domain" description="ABC transmembrane type-1" evidence="8">
    <location>
        <begin position="74"/>
        <end position="289"/>
    </location>
</feature>
<feature type="transmembrane region" description="Helical" evidence="7">
    <location>
        <begin position="268"/>
        <end position="288"/>
    </location>
</feature>
<comment type="subcellular location">
    <subcellularLocation>
        <location evidence="1 7">Cell membrane</location>
        <topology evidence="1 7">Multi-pass membrane protein</topology>
    </subcellularLocation>
</comment>
<evidence type="ECO:0000313" key="9">
    <source>
        <dbReference type="EMBL" id="MBW6396135.1"/>
    </source>
</evidence>
<dbReference type="EMBL" id="JAHXRS010000034">
    <property type="protein sequence ID" value="MBW6396135.1"/>
    <property type="molecule type" value="Genomic_DNA"/>
</dbReference>
<feature type="transmembrane region" description="Helical" evidence="7">
    <location>
        <begin position="170"/>
        <end position="188"/>
    </location>
</feature>
<proteinExistence type="inferred from homology"/>
<evidence type="ECO:0000256" key="7">
    <source>
        <dbReference type="RuleBase" id="RU363032"/>
    </source>
</evidence>
<evidence type="ECO:0000256" key="2">
    <source>
        <dbReference type="ARBA" id="ARBA00022448"/>
    </source>
</evidence>
<evidence type="ECO:0000256" key="1">
    <source>
        <dbReference type="ARBA" id="ARBA00004651"/>
    </source>
</evidence>
<dbReference type="PANTHER" id="PTHR43227:SF11">
    <property type="entry name" value="BLL4140 PROTEIN"/>
    <property type="match status" value="1"/>
</dbReference>
<evidence type="ECO:0000256" key="5">
    <source>
        <dbReference type="ARBA" id="ARBA00022989"/>
    </source>
</evidence>
<sequence length="298" mass="33994">MDRHLFQRIRKHTWGYIYVAPWVVLYLVFGLYPLGLSFYLSFFTYSFTNPDELRFVGIGNWVRAATDPLFWKSVFNIFYNQTIFILLKNSVALGAALLLTQVTVGARFFRTVYFLPTLTSVVVLMQIGGFMVAPNGPLQALLIRLGILEGPFNWQFSLWWPMPVLAVINTWKWFGVATVIFLAGLVTIPKELYEAAAIDGATPWQRFRFITWPLLNPQILFILVIDVINGLQMFAEVFLLYDIKGGPQHQGLTPVLYLYSQAFGEKNVGYASSLGLLLAAIIAVFTWLQFRVVRRDIG</sequence>
<dbReference type="Gene3D" id="1.10.3720.10">
    <property type="entry name" value="MetI-like"/>
    <property type="match status" value="1"/>
</dbReference>
<gene>
    <name evidence="9" type="ORF">KZX47_13395</name>
</gene>